<feature type="domain" description="Nudix hydrolase" evidence="3">
    <location>
        <begin position="66"/>
        <end position="194"/>
    </location>
</feature>
<dbReference type="InterPro" id="IPR015797">
    <property type="entry name" value="NUDIX_hydrolase-like_dom_sf"/>
</dbReference>
<comment type="cofactor">
    <cofactor evidence="1">
        <name>Mg(2+)</name>
        <dbReference type="ChEBI" id="CHEBI:18420"/>
    </cofactor>
</comment>
<organism evidence="4 5">
    <name type="scientific">Lysinibacillus xylanilyticus</name>
    <dbReference type="NCBI Taxonomy" id="582475"/>
    <lineage>
        <taxon>Bacteria</taxon>
        <taxon>Bacillati</taxon>
        <taxon>Bacillota</taxon>
        <taxon>Bacilli</taxon>
        <taxon>Bacillales</taxon>
        <taxon>Bacillaceae</taxon>
        <taxon>Lysinibacillus</taxon>
    </lineage>
</organism>
<dbReference type="Pfam" id="PF12535">
    <property type="entry name" value="Nudix_N"/>
    <property type="match status" value="1"/>
</dbReference>
<dbReference type="AlphaFoldDB" id="A0A0K9FDW1"/>
<dbReference type="OrthoDB" id="9804442at2"/>
<dbReference type="EMBL" id="LFXJ01000005">
    <property type="protein sequence ID" value="KMY32432.1"/>
    <property type="molecule type" value="Genomic_DNA"/>
</dbReference>
<accession>A0A0K9FDW1</accession>
<reference evidence="5" key="1">
    <citation type="submission" date="2015-07" db="EMBL/GenBank/DDBJ databases">
        <authorList>
            <consortium name="Consortium for Microbial Forensics and Genomics (microFORGE)"/>
            <person name="Knight B.M."/>
            <person name="Roberts D.P."/>
            <person name="Lin D."/>
            <person name="Hari K."/>
            <person name="Fletcher J."/>
            <person name="Melcher U."/>
            <person name="Blagden T."/>
            <person name="Winegar R.A."/>
        </authorList>
    </citation>
    <scope>NUCLEOTIDE SEQUENCE [LARGE SCALE GENOMIC DNA]</scope>
    <source>
        <strain evidence="5">DSM 23493</strain>
    </source>
</reference>
<evidence type="ECO:0000259" key="3">
    <source>
        <dbReference type="PROSITE" id="PS51462"/>
    </source>
</evidence>
<dbReference type="Proteomes" id="UP000037326">
    <property type="component" value="Unassembled WGS sequence"/>
</dbReference>
<keyword evidence="2" id="KW-0378">Hydrolase</keyword>
<dbReference type="SUPFAM" id="SSF55811">
    <property type="entry name" value="Nudix"/>
    <property type="match status" value="1"/>
</dbReference>
<dbReference type="GeneID" id="96598565"/>
<evidence type="ECO:0000313" key="4">
    <source>
        <dbReference type="EMBL" id="KMY32432.1"/>
    </source>
</evidence>
<evidence type="ECO:0000256" key="2">
    <source>
        <dbReference type="ARBA" id="ARBA00022801"/>
    </source>
</evidence>
<dbReference type="GO" id="GO:0016787">
    <property type="term" value="F:hydrolase activity"/>
    <property type="evidence" value="ECO:0007669"/>
    <property type="project" value="UniProtKB-KW"/>
</dbReference>
<dbReference type="PANTHER" id="PTHR43046:SF16">
    <property type="entry name" value="ADP-RIBOSE PYROPHOSPHATASE YJHB-RELATED"/>
    <property type="match status" value="1"/>
</dbReference>
<sequence>MSYKWLEWAKKIQSISQAGLTFSKDVYDIERYEELRNLSAQIMREYTGLEMQKIKDLFTNETGYQTPKIDVRGAVFNNNKILLVKEKIDDRWSLPGGFCEIGLSPSENIVKEIKEEAGYDVVPTKLLALLDMNKHPHPPQAYHYYKLFIQCEIIGGQARNGLETKGVHFYHEDNLPNLSLGRNTDTQIKLLFEFLRDPHKDTIFD</sequence>
<dbReference type="InterPro" id="IPR059176">
    <property type="entry name" value="UDP-X_N"/>
</dbReference>
<name>A0A0K9FDW1_9BACI</name>
<proteinExistence type="predicted"/>
<dbReference type="Gene3D" id="3.90.79.10">
    <property type="entry name" value="Nucleoside Triphosphate Pyrophosphohydrolase"/>
    <property type="match status" value="1"/>
</dbReference>
<gene>
    <name evidence="4" type="ORF">ACZ11_09910</name>
</gene>
<dbReference type="RefSeq" id="WP_049665693.1">
    <property type="nucleotide sequence ID" value="NZ_JBIVOC010000017.1"/>
</dbReference>
<dbReference type="Pfam" id="PF00293">
    <property type="entry name" value="NUDIX"/>
    <property type="match status" value="1"/>
</dbReference>
<dbReference type="InterPro" id="IPR000086">
    <property type="entry name" value="NUDIX_hydrolase_dom"/>
</dbReference>
<evidence type="ECO:0000313" key="5">
    <source>
        <dbReference type="Proteomes" id="UP000037326"/>
    </source>
</evidence>
<comment type="caution">
    <text evidence="4">The sequence shown here is derived from an EMBL/GenBank/DDBJ whole genome shotgun (WGS) entry which is preliminary data.</text>
</comment>
<protein>
    <submittedName>
        <fullName evidence="4">ADP-ribose pyrophosphatase</fullName>
    </submittedName>
</protein>
<dbReference type="PATRIC" id="fig|582475.4.peg.1565"/>
<dbReference type="PROSITE" id="PS51462">
    <property type="entry name" value="NUDIX"/>
    <property type="match status" value="1"/>
</dbReference>
<dbReference type="CDD" id="cd04672">
    <property type="entry name" value="NUDIX_CDP-Chase_like"/>
    <property type="match status" value="1"/>
</dbReference>
<dbReference type="PANTHER" id="PTHR43046">
    <property type="entry name" value="GDP-MANNOSE MANNOSYL HYDROLASE"/>
    <property type="match status" value="1"/>
</dbReference>
<evidence type="ECO:0000256" key="1">
    <source>
        <dbReference type="ARBA" id="ARBA00001946"/>
    </source>
</evidence>
<dbReference type="Gene3D" id="6.10.250.1120">
    <property type="match status" value="1"/>
</dbReference>